<dbReference type="EMBL" id="MU006242">
    <property type="protein sequence ID" value="KAF2819984.1"/>
    <property type="molecule type" value="Genomic_DNA"/>
</dbReference>
<proteinExistence type="predicted"/>
<keyword evidence="2" id="KW-1185">Reference proteome</keyword>
<dbReference type="OrthoDB" id="3801271at2759"/>
<evidence type="ECO:0000313" key="2">
    <source>
        <dbReference type="Proteomes" id="UP000799424"/>
    </source>
</evidence>
<accession>A0A6A6ZI40</accession>
<reference evidence="1" key="1">
    <citation type="journal article" date="2020" name="Stud. Mycol.">
        <title>101 Dothideomycetes genomes: a test case for predicting lifestyles and emergence of pathogens.</title>
        <authorList>
            <person name="Haridas S."/>
            <person name="Albert R."/>
            <person name="Binder M."/>
            <person name="Bloem J."/>
            <person name="Labutti K."/>
            <person name="Salamov A."/>
            <person name="Andreopoulos B."/>
            <person name="Baker S."/>
            <person name="Barry K."/>
            <person name="Bills G."/>
            <person name="Bluhm B."/>
            <person name="Cannon C."/>
            <person name="Castanera R."/>
            <person name="Culley D."/>
            <person name="Daum C."/>
            <person name="Ezra D."/>
            <person name="Gonzalez J."/>
            <person name="Henrissat B."/>
            <person name="Kuo A."/>
            <person name="Liang C."/>
            <person name="Lipzen A."/>
            <person name="Lutzoni F."/>
            <person name="Magnuson J."/>
            <person name="Mondo S."/>
            <person name="Nolan M."/>
            <person name="Ohm R."/>
            <person name="Pangilinan J."/>
            <person name="Park H.-J."/>
            <person name="Ramirez L."/>
            <person name="Alfaro M."/>
            <person name="Sun H."/>
            <person name="Tritt A."/>
            <person name="Yoshinaga Y."/>
            <person name="Zwiers L.-H."/>
            <person name="Turgeon B."/>
            <person name="Goodwin S."/>
            <person name="Spatafora J."/>
            <person name="Crous P."/>
            <person name="Grigoriev I."/>
        </authorList>
    </citation>
    <scope>NUCLEOTIDE SEQUENCE</scope>
    <source>
        <strain evidence="1">CBS 113818</strain>
    </source>
</reference>
<gene>
    <name evidence="1" type="ORF">CC86DRAFT_412454</name>
</gene>
<dbReference type="AlphaFoldDB" id="A0A6A6ZI40"/>
<protein>
    <recommendedName>
        <fullName evidence="3">F-box domain-containing protein</fullName>
    </recommendedName>
</protein>
<organism evidence="1 2">
    <name type="scientific">Ophiobolus disseminans</name>
    <dbReference type="NCBI Taxonomy" id="1469910"/>
    <lineage>
        <taxon>Eukaryota</taxon>
        <taxon>Fungi</taxon>
        <taxon>Dikarya</taxon>
        <taxon>Ascomycota</taxon>
        <taxon>Pezizomycotina</taxon>
        <taxon>Dothideomycetes</taxon>
        <taxon>Pleosporomycetidae</taxon>
        <taxon>Pleosporales</taxon>
        <taxon>Pleosporineae</taxon>
        <taxon>Phaeosphaeriaceae</taxon>
        <taxon>Ophiobolus</taxon>
    </lineage>
</organism>
<dbReference type="Proteomes" id="UP000799424">
    <property type="component" value="Unassembled WGS sequence"/>
</dbReference>
<name>A0A6A6ZI40_9PLEO</name>
<evidence type="ECO:0000313" key="1">
    <source>
        <dbReference type="EMBL" id="KAF2819984.1"/>
    </source>
</evidence>
<sequence length="473" mass="53573">MSLANLSTELDENIIKYLHCDQSALSAMSRLSKYYRTLAQPVLYRDIKFTLATGTKLKQLLMTLFDQRELTKCIRSITILNTCSDDQISLNQAACLNRFSTYENIVKKLLDNASSSSVFEYFAFTLSCSMFRQIPNTMDGALALVLIMASNLEALHIAVAKADDRNLVNRALGMHWNAQDVTRPSCPFQKLSELSIEQKNDSPRAMRVITRPTMRTLRLAGGEIRSNSFPSPLPRTLSALELVGVYVKPDTLLQLLLSGNFESLRRVTINRILDYRQNTPEPEWSLWHYSWSNGYSAPFYLLQTLANCAPNLEVFEFYHDVQQHKRWPSSFPSFKNFSRLNTLRLDINRLVNADDMNANQAIGPKKLLPKTLRCLYITRIPYSRINKYYEHLDDLIQVTCAMDLIIEIARSLPLDNLCLGVGAIRDIGHPPGVPIDACLTSEVSSFLNEIIDSDANLCRNIRIRAESDAAADA</sequence>
<evidence type="ECO:0008006" key="3">
    <source>
        <dbReference type="Google" id="ProtNLM"/>
    </source>
</evidence>